<feature type="transmembrane region" description="Helical" evidence="1">
    <location>
        <begin position="195"/>
        <end position="215"/>
    </location>
</feature>
<dbReference type="Gene3D" id="1.10.10.60">
    <property type="entry name" value="Homeodomain-like"/>
    <property type="match status" value="1"/>
</dbReference>
<feature type="transmembrane region" description="Helical" evidence="1">
    <location>
        <begin position="110"/>
        <end position="128"/>
    </location>
</feature>
<feature type="transmembrane region" description="Helical" evidence="1">
    <location>
        <begin position="76"/>
        <end position="98"/>
    </location>
</feature>
<dbReference type="OrthoDB" id="1122790at2"/>
<feature type="domain" description="HTH araC/xylS-type" evidence="2">
    <location>
        <begin position="288"/>
        <end position="376"/>
    </location>
</feature>
<dbReference type="PROSITE" id="PS01124">
    <property type="entry name" value="HTH_ARAC_FAMILY_2"/>
    <property type="match status" value="1"/>
</dbReference>
<dbReference type="RefSeq" id="WP_010264216.1">
    <property type="nucleotide sequence ID" value="NZ_CAEG01000012.1"/>
</dbReference>
<feature type="transmembrane region" description="Helical" evidence="1">
    <location>
        <begin position="143"/>
        <end position="163"/>
    </location>
</feature>
<organism evidence="3 4">
    <name type="scientific">Alistipes timonensis JC136</name>
    <dbReference type="NCBI Taxonomy" id="1033731"/>
    <lineage>
        <taxon>Bacteria</taxon>
        <taxon>Pseudomonadati</taxon>
        <taxon>Bacteroidota</taxon>
        <taxon>Bacteroidia</taxon>
        <taxon>Bacteroidales</taxon>
        <taxon>Rikenellaceae</taxon>
        <taxon>Alistipes</taxon>
    </lineage>
</organism>
<name>A0A1H3Z440_9BACT</name>
<evidence type="ECO:0000259" key="2">
    <source>
        <dbReference type="PROSITE" id="PS01124"/>
    </source>
</evidence>
<feature type="transmembrane region" description="Helical" evidence="1">
    <location>
        <begin position="46"/>
        <end position="64"/>
    </location>
</feature>
<gene>
    <name evidence="3" type="ORF">SAMN05444145_10277</name>
</gene>
<keyword evidence="1" id="KW-0472">Membrane</keyword>
<proteinExistence type="predicted"/>
<keyword evidence="1" id="KW-1133">Transmembrane helix</keyword>
<dbReference type="SMART" id="SM00342">
    <property type="entry name" value="HTH_ARAC"/>
    <property type="match status" value="1"/>
</dbReference>
<evidence type="ECO:0000313" key="3">
    <source>
        <dbReference type="EMBL" id="SEA18151.1"/>
    </source>
</evidence>
<accession>A0A1H3Z440</accession>
<feature type="transmembrane region" description="Helical" evidence="1">
    <location>
        <begin position="12"/>
        <end position="34"/>
    </location>
</feature>
<keyword evidence="4" id="KW-1185">Reference proteome</keyword>
<dbReference type="STRING" id="1033731.SAMN05444145_10277"/>
<dbReference type="GO" id="GO:0043565">
    <property type="term" value="F:sequence-specific DNA binding"/>
    <property type="evidence" value="ECO:0007669"/>
    <property type="project" value="InterPro"/>
</dbReference>
<reference evidence="3 4" key="1">
    <citation type="submission" date="2016-10" db="EMBL/GenBank/DDBJ databases">
        <authorList>
            <person name="de Groot N.N."/>
        </authorList>
    </citation>
    <scope>NUCLEOTIDE SEQUENCE [LARGE SCALE GENOMIC DNA]</scope>
    <source>
        <strain evidence="3 4">DSM 25383</strain>
    </source>
</reference>
<dbReference type="Proteomes" id="UP000183253">
    <property type="component" value="Unassembled WGS sequence"/>
</dbReference>
<feature type="transmembrane region" description="Helical" evidence="1">
    <location>
        <begin position="221"/>
        <end position="242"/>
    </location>
</feature>
<protein>
    <recommendedName>
        <fullName evidence="2">HTH araC/xylS-type domain-containing protein</fullName>
    </recommendedName>
</protein>
<dbReference type="InterPro" id="IPR018060">
    <property type="entry name" value="HTH_AraC"/>
</dbReference>
<evidence type="ECO:0000313" key="4">
    <source>
        <dbReference type="Proteomes" id="UP000183253"/>
    </source>
</evidence>
<keyword evidence="1" id="KW-0812">Transmembrane</keyword>
<sequence>MGTFVTYGSLMVYILPICCSVICSVFALLLIWNYRNPAERKLRRVVSIYCILIAVWWASVLWHVLSDNPVFLPVDIPFALSYLYIPVLFYNIVYYLTYLGNKRNFPVLNYLWPLPASAVILTAAAWILPHGDGIAGLSPAERYTYLFISGFLLRFVTAIAYIVPTCRLLSRYYKQAVVQKVDADRKSFSIRSSHWLVVLFVLFIAIWLIAFLPSVVCSDRWLVRLNALCIIVQEILLTYHVIRRQYLSYKTSDLFPAAGKKSENNGLIDKQRLAPDHAHGPLSRKAFENYLSQKKPYLDPDFKLTDMAEAMGVNRTVMSNFINQTYGMNFRRYLNQWRIEEYQILMAHPSNERKNPYRVMVMAGFKDSRHFQRAIRLEKAAKEQPDEEPQVKNKEE</sequence>
<dbReference type="GO" id="GO:0003700">
    <property type="term" value="F:DNA-binding transcription factor activity"/>
    <property type="evidence" value="ECO:0007669"/>
    <property type="project" value="InterPro"/>
</dbReference>
<dbReference type="EMBL" id="FNRI01000002">
    <property type="protein sequence ID" value="SEA18151.1"/>
    <property type="molecule type" value="Genomic_DNA"/>
</dbReference>
<dbReference type="AlphaFoldDB" id="A0A1H3Z440"/>
<evidence type="ECO:0000256" key="1">
    <source>
        <dbReference type="SAM" id="Phobius"/>
    </source>
</evidence>